<dbReference type="AlphaFoldDB" id="A0A9W7CT33"/>
<feature type="region of interest" description="Disordered" evidence="1">
    <location>
        <begin position="147"/>
        <end position="236"/>
    </location>
</feature>
<name>A0A9W7CT33_9STRA</name>
<accession>A0A9W7CT33</accession>
<evidence type="ECO:0000313" key="2">
    <source>
        <dbReference type="EMBL" id="GMF37580.1"/>
    </source>
</evidence>
<feature type="compositionally biased region" description="Low complexity" evidence="1">
    <location>
        <begin position="151"/>
        <end position="170"/>
    </location>
</feature>
<dbReference type="EMBL" id="BSXW01001555">
    <property type="protein sequence ID" value="GMF37580.1"/>
    <property type="molecule type" value="Genomic_DNA"/>
</dbReference>
<organism evidence="2 3">
    <name type="scientific">Phytophthora lilii</name>
    <dbReference type="NCBI Taxonomy" id="2077276"/>
    <lineage>
        <taxon>Eukaryota</taxon>
        <taxon>Sar</taxon>
        <taxon>Stramenopiles</taxon>
        <taxon>Oomycota</taxon>
        <taxon>Peronosporomycetes</taxon>
        <taxon>Peronosporales</taxon>
        <taxon>Peronosporaceae</taxon>
        <taxon>Phytophthora</taxon>
    </lineage>
</organism>
<comment type="caution">
    <text evidence="2">The sequence shown here is derived from an EMBL/GenBank/DDBJ whole genome shotgun (WGS) entry which is preliminary data.</text>
</comment>
<proteinExistence type="predicted"/>
<sequence length="277" mass="28874">MKTYFASSAIVTISAFVGSTQGHGYVSQPQATFKAGVGGSYTSFVGTATSSINKGFAGGVYNGPSNENAMQFNEHWTATGYTSLRQMIDSVVPGCGNTDPSAKPIDVSHYNEMWFQNNEYKTGFIINHNVRWPFSYLLYSNLNGGSGGGAATPAGPNSPSTPTLTSAPPTNQNPGTPAAPQANESPATPAPNQNPGAPAPNQNLVAPAPNQNPEAPAPNKNPGAPAPAASPAPQENFMSHQQGTVHGQNMSPSTPACAHAREHGFQPALGDIRWPKW</sequence>
<evidence type="ECO:0000256" key="1">
    <source>
        <dbReference type="SAM" id="MobiDB-lite"/>
    </source>
</evidence>
<gene>
    <name evidence="2" type="ORF">Plil01_001581600</name>
</gene>
<feature type="compositionally biased region" description="Low complexity" evidence="1">
    <location>
        <begin position="186"/>
        <end position="223"/>
    </location>
</feature>
<evidence type="ECO:0000313" key="3">
    <source>
        <dbReference type="Proteomes" id="UP001165083"/>
    </source>
</evidence>
<reference evidence="2" key="1">
    <citation type="submission" date="2023-04" db="EMBL/GenBank/DDBJ databases">
        <title>Phytophthora lilii NBRC 32176.</title>
        <authorList>
            <person name="Ichikawa N."/>
            <person name="Sato H."/>
            <person name="Tonouchi N."/>
        </authorList>
    </citation>
    <scope>NUCLEOTIDE SEQUENCE</scope>
    <source>
        <strain evidence="2">NBRC 32176</strain>
    </source>
</reference>
<protein>
    <submittedName>
        <fullName evidence="2">Unnamed protein product</fullName>
    </submittedName>
</protein>
<dbReference type="Proteomes" id="UP001165083">
    <property type="component" value="Unassembled WGS sequence"/>
</dbReference>
<keyword evidence="3" id="KW-1185">Reference proteome</keyword>